<evidence type="ECO:0000259" key="1">
    <source>
        <dbReference type="PROSITE" id="PS50041"/>
    </source>
</evidence>
<dbReference type="EMBL" id="CM016762">
    <property type="protein sequence ID" value="TMS34495.1"/>
    <property type="molecule type" value="Genomic_DNA"/>
</dbReference>
<reference evidence="2 3" key="1">
    <citation type="journal article" date="2015" name="Genome Biol.">
        <title>Comparative genomics of Steinernema reveals deeply conserved gene regulatory networks.</title>
        <authorList>
            <person name="Dillman A.R."/>
            <person name="Macchietto M."/>
            <person name="Porter C.F."/>
            <person name="Rogers A."/>
            <person name="Williams B."/>
            <person name="Antoshechkin I."/>
            <person name="Lee M.M."/>
            <person name="Goodwin Z."/>
            <person name="Lu X."/>
            <person name="Lewis E.E."/>
            <person name="Goodrich-Blair H."/>
            <person name="Stock S.P."/>
            <person name="Adams B.J."/>
            <person name="Sternberg P.W."/>
            <person name="Mortazavi A."/>
        </authorList>
    </citation>
    <scope>NUCLEOTIDE SEQUENCE [LARGE SCALE GENOMIC DNA]</scope>
    <source>
        <strain evidence="2 3">ALL</strain>
    </source>
</reference>
<dbReference type="InterPro" id="IPR016186">
    <property type="entry name" value="C-type_lectin-like/link_sf"/>
</dbReference>
<keyword evidence="3" id="KW-1185">Reference proteome</keyword>
<dbReference type="CDD" id="cd00037">
    <property type="entry name" value="CLECT"/>
    <property type="match status" value="1"/>
</dbReference>
<dbReference type="AlphaFoldDB" id="A0A4U8UQ61"/>
<gene>
    <name evidence="2" type="ORF">L596_002077</name>
</gene>
<accession>A0A4U8UQ61</accession>
<protein>
    <recommendedName>
        <fullName evidence="1">C-type lectin domain-containing protein</fullName>
    </recommendedName>
</protein>
<reference evidence="2 3" key="2">
    <citation type="journal article" date="2019" name="G3 (Bethesda)">
        <title>Hybrid Assembly of the Genome of the Entomopathogenic Nematode Steinernema carpocapsae Identifies the X-Chromosome.</title>
        <authorList>
            <person name="Serra L."/>
            <person name="Macchietto M."/>
            <person name="Macias-Munoz A."/>
            <person name="McGill C.J."/>
            <person name="Rodriguez I.M."/>
            <person name="Rodriguez B."/>
            <person name="Murad R."/>
            <person name="Mortazavi A."/>
        </authorList>
    </citation>
    <scope>NUCLEOTIDE SEQUENCE [LARGE SCALE GENOMIC DNA]</scope>
    <source>
        <strain evidence="2 3">ALL</strain>
    </source>
</reference>
<organism evidence="2 3">
    <name type="scientific">Steinernema carpocapsae</name>
    <name type="common">Entomopathogenic nematode</name>
    <dbReference type="NCBI Taxonomy" id="34508"/>
    <lineage>
        <taxon>Eukaryota</taxon>
        <taxon>Metazoa</taxon>
        <taxon>Ecdysozoa</taxon>
        <taxon>Nematoda</taxon>
        <taxon>Chromadorea</taxon>
        <taxon>Rhabditida</taxon>
        <taxon>Tylenchina</taxon>
        <taxon>Panagrolaimomorpha</taxon>
        <taxon>Strongyloidoidea</taxon>
        <taxon>Steinernematidae</taxon>
        <taxon>Steinernema</taxon>
    </lineage>
</organism>
<dbReference type="OrthoDB" id="5774534at2759"/>
<proteinExistence type="predicted"/>
<name>A0A4U8UQ61_STECR</name>
<evidence type="ECO:0000313" key="3">
    <source>
        <dbReference type="Proteomes" id="UP000298663"/>
    </source>
</evidence>
<dbReference type="Proteomes" id="UP000298663">
    <property type="component" value="Chromosome X"/>
</dbReference>
<sequence length="86" mass="9846">MTMANYHQCWIVAYTPNKDYTFVWTDGTPWDYKHWAHKQPDHKGKDNCAIVNGHITCSSQLALSCGPTECKPEMPVTAMCYQAYNT</sequence>
<dbReference type="InterPro" id="IPR001304">
    <property type="entry name" value="C-type_lectin-like"/>
</dbReference>
<evidence type="ECO:0000313" key="2">
    <source>
        <dbReference type="EMBL" id="TMS34495.1"/>
    </source>
</evidence>
<feature type="domain" description="C-type lectin" evidence="1">
    <location>
        <begin position="10"/>
        <end position="66"/>
    </location>
</feature>
<dbReference type="EMBL" id="AZBU02000001">
    <property type="protein sequence ID" value="TMS34495.1"/>
    <property type="molecule type" value="Genomic_DNA"/>
</dbReference>
<dbReference type="InterPro" id="IPR016187">
    <property type="entry name" value="CTDL_fold"/>
</dbReference>
<dbReference type="PROSITE" id="PS50041">
    <property type="entry name" value="C_TYPE_LECTIN_2"/>
    <property type="match status" value="1"/>
</dbReference>
<dbReference type="SUPFAM" id="SSF56436">
    <property type="entry name" value="C-type lectin-like"/>
    <property type="match status" value="1"/>
</dbReference>
<comment type="caution">
    <text evidence="2">The sequence shown here is derived from an EMBL/GenBank/DDBJ whole genome shotgun (WGS) entry which is preliminary data.</text>
</comment>
<dbReference type="Gene3D" id="3.10.100.10">
    <property type="entry name" value="Mannose-Binding Protein A, subunit A"/>
    <property type="match status" value="1"/>
</dbReference>